<dbReference type="RefSeq" id="WP_123236428.1">
    <property type="nucleotide sequence ID" value="NZ_RJVP01000001.1"/>
</dbReference>
<sequence length="279" mass="29875">MRLVVQGPSLPQHDLTELSRLFGDTPFTSLTSTAAVLAVSITQQAAVSDWCTPRQLDHAFVPDELTLSQLGLAVMDMDSTLITIECIDEIADMCGLKPQISAITESAMRGELDFAESLRRRVALLAGLDASALQRVLDERLQLSPGTLDWIAACKQHGIRTMVVSGGFDFFADRVKQLAGLDYAHANQLEIIDGKLTGQLLGAIVDAQAKADLLETLRLQLGLTQKQVVAIGDGANDLKMMAAAGAGVAYRAKPLVQQQASFALNHTGLDGLIHLFSPA</sequence>
<evidence type="ECO:0000256" key="5">
    <source>
        <dbReference type="ARBA" id="ARBA00015196"/>
    </source>
</evidence>
<dbReference type="NCBIfam" id="TIGR01488">
    <property type="entry name" value="HAD-SF-IB"/>
    <property type="match status" value="1"/>
</dbReference>
<proteinExistence type="inferred from homology"/>
<comment type="catalytic activity">
    <reaction evidence="13">
        <text>O-phospho-D-serine + H2O = D-serine + phosphate</text>
        <dbReference type="Rhea" id="RHEA:24873"/>
        <dbReference type="ChEBI" id="CHEBI:15377"/>
        <dbReference type="ChEBI" id="CHEBI:35247"/>
        <dbReference type="ChEBI" id="CHEBI:43474"/>
        <dbReference type="ChEBI" id="CHEBI:58680"/>
        <dbReference type="EC" id="3.1.3.3"/>
    </reaction>
</comment>
<dbReference type="PANTHER" id="PTHR43344:SF2">
    <property type="entry name" value="PHOSPHOSERINE PHOSPHATASE"/>
    <property type="match status" value="1"/>
</dbReference>
<evidence type="ECO:0000256" key="14">
    <source>
        <dbReference type="PIRSR" id="PIRSR604469-1"/>
    </source>
</evidence>
<evidence type="ECO:0000313" key="16">
    <source>
        <dbReference type="Proteomes" id="UP000275137"/>
    </source>
</evidence>
<evidence type="ECO:0000256" key="13">
    <source>
        <dbReference type="ARBA" id="ARBA00048523"/>
    </source>
</evidence>
<evidence type="ECO:0000256" key="10">
    <source>
        <dbReference type="ARBA" id="ARBA00023299"/>
    </source>
</evidence>
<evidence type="ECO:0000256" key="7">
    <source>
        <dbReference type="ARBA" id="ARBA00022723"/>
    </source>
</evidence>
<organism evidence="15 16">
    <name type="scientific">Pseudomethylobacillus aquaticus</name>
    <dbReference type="NCBI Taxonomy" id="2676064"/>
    <lineage>
        <taxon>Bacteria</taxon>
        <taxon>Pseudomonadati</taxon>
        <taxon>Pseudomonadota</taxon>
        <taxon>Betaproteobacteria</taxon>
        <taxon>Nitrosomonadales</taxon>
        <taxon>Methylophilaceae</taxon>
        <taxon>Pseudomethylobacillus</taxon>
    </lineage>
</organism>
<dbReference type="GO" id="GO:0005737">
    <property type="term" value="C:cytoplasm"/>
    <property type="evidence" value="ECO:0007669"/>
    <property type="project" value="TreeGrafter"/>
</dbReference>
<dbReference type="NCBIfam" id="TIGR00338">
    <property type="entry name" value="serB"/>
    <property type="match status" value="1"/>
</dbReference>
<dbReference type="InterPro" id="IPR036412">
    <property type="entry name" value="HAD-like_sf"/>
</dbReference>
<feature type="active site" description="Nucleophile" evidence="14">
    <location>
        <position position="76"/>
    </location>
</feature>
<dbReference type="Proteomes" id="UP000275137">
    <property type="component" value="Unassembled WGS sequence"/>
</dbReference>
<keyword evidence="8 15" id="KW-0378">Hydrolase</keyword>
<dbReference type="Gene3D" id="3.40.50.1000">
    <property type="entry name" value="HAD superfamily/HAD-like"/>
    <property type="match status" value="1"/>
</dbReference>
<comment type="catalytic activity">
    <reaction evidence="12">
        <text>O-phospho-L-serine + H2O = L-serine + phosphate</text>
        <dbReference type="Rhea" id="RHEA:21208"/>
        <dbReference type="ChEBI" id="CHEBI:15377"/>
        <dbReference type="ChEBI" id="CHEBI:33384"/>
        <dbReference type="ChEBI" id="CHEBI:43474"/>
        <dbReference type="ChEBI" id="CHEBI:57524"/>
        <dbReference type="EC" id="3.1.3.3"/>
    </reaction>
</comment>
<reference evidence="15 16" key="1">
    <citation type="submission" date="2018-10" db="EMBL/GenBank/DDBJ databases">
        <authorList>
            <person name="Chen W.-M."/>
        </authorList>
    </citation>
    <scope>NUCLEOTIDE SEQUENCE [LARGE SCALE GENOMIC DNA]</scope>
    <source>
        <strain evidence="15 16">H-5</strain>
    </source>
</reference>
<dbReference type="PANTHER" id="PTHR43344">
    <property type="entry name" value="PHOSPHOSERINE PHOSPHATASE"/>
    <property type="match status" value="1"/>
</dbReference>
<dbReference type="EMBL" id="RJVP01000001">
    <property type="protein sequence ID" value="ROH88437.1"/>
    <property type="molecule type" value="Genomic_DNA"/>
</dbReference>
<keyword evidence="6" id="KW-0028">Amino-acid biosynthesis</keyword>
<name>A0A3N0V6L3_9PROT</name>
<keyword evidence="16" id="KW-1185">Reference proteome</keyword>
<comment type="cofactor">
    <cofactor evidence="1">
        <name>Mg(2+)</name>
        <dbReference type="ChEBI" id="CHEBI:18420"/>
    </cofactor>
</comment>
<evidence type="ECO:0000256" key="11">
    <source>
        <dbReference type="ARBA" id="ARBA00031693"/>
    </source>
</evidence>
<dbReference type="CDD" id="cd07500">
    <property type="entry name" value="HAD_PSP"/>
    <property type="match status" value="1"/>
</dbReference>
<accession>A0A3N0V6L3</accession>
<dbReference type="SUPFAM" id="SSF56784">
    <property type="entry name" value="HAD-like"/>
    <property type="match status" value="1"/>
</dbReference>
<comment type="caution">
    <text evidence="15">The sequence shown here is derived from an EMBL/GenBank/DDBJ whole genome shotgun (WGS) entry which is preliminary data.</text>
</comment>
<comment type="similarity">
    <text evidence="3">Belongs to the HAD-like hydrolase superfamily. SerB family.</text>
</comment>
<keyword evidence="9" id="KW-0460">Magnesium</keyword>
<dbReference type="InterPro" id="IPR050582">
    <property type="entry name" value="HAD-like_SerB"/>
</dbReference>
<evidence type="ECO:0000256" key="8">
    <source>
        <dbReference type="ARBA" id="ARBA00022801"/>
    </source>
</evidence>
<evidence type="ECO:0000256" key="12">
    <source>
        <dbReference type="ARBA" id="ARBA00048138"/>
    </source>
</evidence>
<dbReference type="SFLD" id="SFLDF00029">
    <property type="entry name" value="phosphoserine_phosphatase"/>
    <property type="match status" value="1"/>
</dbReference>
<evidence type="ECO:0000256" key="6">
    <source>
        <dbReference type="ARBA" id="ARBA00022605"/>
    </source>
</evidence>
<dbReference type="Pfam" id="PF12710">
    <property type="entry name" value="HAD"/>
    <property type="match status" value="1"/>
</dbReference>
<evidence type="ECO:0000313" key="15">
    <source>
        <dbReference type="EMBL" id="ROH88437.1"/>
    </source>
</evidence>
<gene>
    <name evidence="15" type="primary">serB</name>
    <name evidence="15" type="ORF">ED236_03015</name>
</gene>
<dbReference type="GO" id="GO:0036424">
    <property type="term" value="F:L-phosphoserine phosphatase activity"/>
    <property type="evidence" value="ECO:0007669"/>
    <property type="project" value="InterPro"/>
</dbReference>
<dbReference type="EC" id="3.1.3.3" evidence="4"/>
<dbReference type="GO" id="GO:0000287">
    <property type="term" value="F:magnesium ion binding"/>
    <property type="evidence" value="ECO:0007669"/>
    <property type="project" value="TreeGrafter"/>
</dbReference>
<evidence type="ECO:0000256" key="9">
    <source>
        <dbReference type="ARBA" id="ARBA00022842"/>
    </source>
</evidence>
<dbReference type="SFLD" id="SFLDG01136">
    <property type="entry name" value="C1.6:_Phosphoserine_Phosphatas"/>
    <property type="match status" value="1"/>
</dbReference>
<dbReference type="UniPathway" id="UPA00135">
    <property type="reaction ID" value="UER00198"/>
</dbReference>
<evidence type="ECO:0000256" key="2">
    <source>
        <dbReference type="ARBA" id="ARBA00005135"/>
    </source>
</evidence>
<evidence type="ECO:0000256" key="4">
    <source>
        <dbReference type="ARBA" id="ARBA00012640"/>
    </source>
</evidence>
<dbReference type="InterPro" id="IPR004469">
    <property type="entry name" value="PSP"/>
</dbReference>
<feature type="active site" description="Proton donor" evidence="14">
    <location>
        <position position="78"/>
    </location>
</feature>
<dbReference type="SFLD" id="SFLDS00003">
    <property type="entry name" value="Haloacid_Dehalogenase"/>
    <property type="match status" value="1"/>
</dbReference>
<dbReference type="InterPro" id="IPR023214">
    <property type="entry name" value="HAD_sf"/>
</dbReference>
<dbReference type="AlphaFoldDB" id="A0A3N0V6L3"/>
<evidence type="ECO:0000256" key="1">
    <source>
        <dbReference type="ARBA" id="ARBA00001946"/>
    </source>
</evidence>
<keyword evidence="10" id="KW-0718">Serine biosynthesis</keyword>
<protein>
    <recommendedName>
        <fullName evidence="5">Phosphoserine phosphatase</fullName>
        <ecNumber evidence="4">3.1.3.3</ecNumber>
    </recommendedName>
    <alternativeName>
        <fullName evidence="11">O-phosphoserine phosphohydrolase</fullName>
    </alternativeName>
</protein>
<evidence type="ECO:0000256" key="3">
    <source>
        <dbReference type="ARBA" id="ARBA00009184"/>
    </source>
</evidence>
<comment type="pathway">
    <text evidence="2">Amino-acid biosynthesis; L-serine biosynthesis; L-serine from 3-phospho-D-glycerate: step 3/3.</text>
</comment>
<dbReference type="GO" id="GO:0006564">
    <property type="term" value="P:L-serine biosynthetic process"/>
    <property type="evidence" value="ECO:0007669"/>
    <property type="project" value="UniProtKB-KW"/>
</dbReference>
<keyword evidence="7" id="KW-0479">Metal-binding</keyword>
<dbReference type="SFLD" id="SFLDG01137">
    <property type="entry name" value="C1.6.1:_Phosphoserine_Phosphat"/>
    <property type="match status" value="1"/>
</dbReference>